<keyword evidence="12" id="KW-0966">Cell projection</keyword>
<evidence type="ECO:0000256" key="4">
    <source>
        <dbReference type="ARBA" id="ARBA00004569"/>
    </source>
</evidence>
<sequence>MTKETNNLSTDLSLRLEIKSSPQEEILAVGAEYELVAEDSGDIDCVDNGDGQSPEDRYFDLVVGKLMDILISDEFEDKQTTFFRENCRHFEDTEENKLIYMDLFKEYTSLIETHLEAQLAAEVPDFDLEHFYELIR</sequence>
<dbReference type="Pfam" id="PF11527">
    <property type="entry name" value="ARL2_Bind_BART"/>
    <property type="match status" value="1"/>
</dbReference>
<keyword evidence="9" id="KW-0496">Mitochondrion</keyword>
<reference evidence="14" key="1">
    <citation type="submission" date="2014-05" db="EMBL/GenBank/DDBJ databases">
        <title>The transcriptome of the halophilic microalga Tetraselmis sp. GSL018 isolated from the Great Salt Lake, Utah.</title>
        <authorList>
            <person name="Jinkerson R.E."/>
            <person name="D'Adamo S."/>
            <person name="Posewitz M.C."/>
        </authorList>
    </citation>
    <scope>NUCLEOTIDE SEQUENCE</scope>
    <source>
        <strain evidence="14">GSL018</strain>
    </source>
</reference>
<dbReference type="AlphaFoldDB" id="A0A061RJC8"/>
<keyword evidence="10" id="KW-0206">Cytoskeleton</keyword>
<comment type="similarity">
    <text evidence="5">Belongs to the ARL2BP family.</text>
</comment>
<evidence type="ECO:0000256" key="7">
    <source>
        <dbReference type="ARBA" id="ARBA00022490"/>
    </source>
</evidence>
<evidence type="ECO:0000256" key="10">
    <source>
        <dbReference type="ARBA" id="ARBA00023212"/>
    </source>
</evidence>
<dbReference type="GO" id="GO:0051457">
    <property type="term" value="P:maintenance of protein location in nucleus"/>
    <property type="evidence" value="ECO:0007669"/>
    <property type="project" value="TreeGrafter"/>
</dbReference>
<keyword evidence="7" id="KW-0963">Cytoplasm</keyword>
<proteinExistence type="inferred from homology"/>
<evidence type="ECO:0000256" key="9">
    <source>
        <dbReference type="ARBA" id="ARBA00023128"/>
    </source>
</evidence>
<dbReference type="InterPro" id="IPR038849">
    <property type="entry name" value="ARL2BP"/>
</dbReference>
<evidence type="ECO:0000259" key="13">
    <source>
        <dbReference type="Pfam" id="PF11527"/>
    </source>
</evidence>
<comment type="subcellular location">
    <subcellularLocation>
        <location evidence="1">Cytoplasm</location>
        <location evidence="1">Cytoskeleton</location>
        <location evidence="1">Cilium basal body</location>
    </subcellularLocation>
    <subcellularLocation>
        <location evidence="3">Cytoplasm</location>
        <location evidence="3">Cytoskeleton</location>
        <location evidence="3">Microtubule organizing center</location>
        <location evidence="3">Centrosome</location>
    </subcellularLocation>
    <subcellularLocation>
        <location evidence="4">Mitochondrion intermembrane space</location>
    </subcellularLocation>
    <subcellularLocation>
        <location evidence="2">Nucleus</location>
    </subcellularLocation>
</comment>
<dbReference type="GO" id="GO:0005758">
    <property type="term" value="C:mitochondrial intermembrane space"/>
    <property type="evidence" value="ECO:0007669"/>
    <property type="project" value="UniProtKB-SubCell"/>
</dbReference>
<evidence type="ECO:0000313" key="14">
    <source>
        <dbReference type="EMBL" id="JAC70755.1"/>
    </source>
</evidence>
<evidence type="ECO:0000256" key="5">
    <source>
        <dbReference type="ARBA" id="ARBA00009880"/>
    </source>
</evidence>
<dbReference type="GO" id="GO:0005634">
    <property type="term" value="C:nucleus"/>
    <property type="evidence" value="ECO:0007669"/>
    <property type="project" value="UniProtKB-SubCell"/>
</dbReference>
<dbReference type="PANTHER" id="PTHR15487:SF4">
    <property type="entry name" value="ADP-RIBOSYLATION FACTOR-LIKE PROTEIN 2-BINDING PROTEIN"/>
    <property type="match status" value="1"/>
</dbReference>
<name>A0A061RJC8_9CHLO</name>
<dbReference type="PANTHER" id="PTHR15487">
    <property type="entry name" value="ADP-RIBOSYLATION FACTOR-LIKE PROTEIN 2-BINDING PROTEIN"/>
    <property type="match status" value="1"/>
</dbReference>
<evidence type="ECO:0000256" key="8">
    <source>
        <dbReference type="ARBA" id="ARBA00023069"/>
    </source>
</evidence>
<evidence type="ECO:0000256" key="1">
    <source>
        <dbReference type="ARBA" id="ARBA00004120"/>
    </source>
</evidence>
<keyword evidence="11" id="KW-0539">Nucleus</keyword>
<keyword evidence="8" id="KW-0969">Cilium</keyword>
<protein>
    <recommendedName>
        <fullName evidence="6">ADP-ribosylation factor-like protein 2-binding protein</fullName>
    </recommendedName>
</protein>
<accession>A0A061RJC8</accession>
<dbReference type="Gene3D" id="1.20.1520.10">
    <property type="entry name" value="ADP-ribosylation factor-like 2-binding protein, domain"/>
    <property type="match status" value="1"/>
</dbReference>
<dbReference type="EMBL" id="GBEZ01015404">
    <property type="protein sequence ID" value="JAC70755.1"/>
    <property type="molecule type" value="Transcribed_RNA"/>
</dbReference>
<gene>
    <name evidence="14" type="ORF">TSPGSL018_3433</name>
</gene>
<organism evidence="14">
    <name type="scientific">Tetraselmis sp. GSL018</name>
    <dbReference type="NCBI Taxonomy" id="582737"/>
    <lineage>
        <taxon>Eukaryota</taxon>
        <taxon>Viridiplantae</taxon>
        <taxon>Chlorophyta</taxon>
        <taxon>core chlorophytes</taxon>
        <taxon>Chlorodendrophyceae</taxon>
        <taxon>Chlorodendrales</taxon>
        <taxon>Chlorodendraceae</taxon>
        <taxon>Tetraselmis</taxon>
    </lineage>
</organism>
<evidence type="ECO:0000256" key="3">
    <source>
        <dbReference type="ARBA" id="ARBA00004300"/>
    </source>
</evidence>
<evidence type="ECO:0000256" key="6">
    <source>
        <dbReference type="ARBA" id="ARBA00014849"/>
    </source>
</evidence>
<dbReference type="InterPro" id="IPR023379">
    <property type="entry name" value="BART_dom"/>
</dbReference>
<evidence type="ECO:0000256" key="2">
    <source>
        <dbReference type="ARBA" id="ARBA00004123"/>
    </source>
</evidence>
<evidence type="ECO:0000256" key="12">
    <source>
        <dbReference type="ARBA" id="ARBA00023273"/>
    </source>
</evidence>
<dbReference type="InterPro" id="IPR042541">
    <property type="entry name" value="BART_sf"/>
</dbReference>
<evidence type="ECO:0000256" key="11">
    <source>
        <dbReference type="ARBA" id="ARBA00023242"/>
    </source>
</evidence>
<feature type="domain" description="BART" evidence="13">
    <location>
        <begin position="59"/>
        <end position="135"/>
    </location>
</feature>